<dbReference type="GO" id="GO:0004497">
    <property type="term" value="F:monooxygenase activity"/>
    <property type="evidence" value="ECO:0007669"/>
    <property type="project" value="UniProtKB-KW"/>
</dbReference>
<dbReference type="PROSITE" id="PS00086">
    <property type="entry name" value="CYTOCHROME_P450"/>
    <property type="match status" value="1"/>
</dbReference>
<dbReference type="Gene3D" id="1.10.630.10">
    <property type="entry name" value="Cytochrome P450"/>
    <property type="match status" value="1"/>
</dbReference>
<gene>
    <name evidence="11" type="ORF">RIF29_07891</name>
</gene>
<keyword evidence="4 8" id="KW-0479">Metal-binding</keyword>
<name>A0AAN9J4K8_CROPI</name>
<comment type="caution">
    <text evidence="11">The sequence shown here is derived from an EMBL/GenBank/DDBJ whole genome shotgun (WGS) entry which is preliminary data.</text>
</comment>
<dbReference type="Pfam" id="PF00067">
    <property type="entry name" value="p450"/>
    <property type="match status" value="1"/>
</dbReference>
<reference evidence="11 12" key="1">
    <citation type="submission" date="2024-01" db="EMBL/GenBank/DDBJ databases">
        <title>The genomes of 5 underutilized Papilionoideae crops provide insights into root nodulation and disease resistanc.</title>
        <authorList>
            <person name="Yuan L."/>
        </authorList>
    </citation>
    <scope>NUCLEOTIDE SEQUENCE [LARGE SCALE GENOMIC DNA]</scope>
    <source>
        <strain evidence="11">ZHUSHIDOU_FW_LH</strain>
        <tissue evidence="11">Leaf</tissue>
    </source>
</reference>
<keyword evidence="6 8" id="KW-0408">Iron</keyword>
<feature type="transmembrane region" description="Helical" evidence="10">
    <location>
        <begin position="31"/>
        <end position="54"/>
    </location>
</feature>
<keyword evidence="10" id="KW-0812">Transmembrane</keyword>
<dbReference type="FunFam" id="1.10.630.10:FF:000016">
    <property type="entry name" value="Cytochrome P450 78A5"/>
    <property type="match status" value="1"/>
</dbReference>
<evidence type="ECO:0000256" key="10">
    <source>
        <dbReference type="SAM" id="Phobius"/>
    </source>
</evidence>
<dbReference type="PANTHER" id="PTHR47946:SF14">
    <property type="entry name" value="CYTOCHROME P450 FAMILY PROTEIN"/>
    <property type="match status" value="1"/>
</dbReference>
<keyword evidence="7 9" id="KW-0503">Monooxygenase</keyword>
<evidence type="ECO:0000256" key="7">
    <source>
        <dbReference type="ARBA" id="ARBA00023033"/>
    </source>
</evidence>
<protein>
    <recommendedName>
        <fullName evidence="13">Cytochrome P450</fullName>
    </recommendedName>
</protein>
<evidence type="ECO:0000256" key="2">
    <source>
        <dbReference type="ARBA" id="ARBA00010617"/>
    </source>
</evidence>
<evidence type="ECO:0000256" key="4">
    <source>
        <dbReference type="ARBA" id="ARBA00022723"/>
    </source>
</evidence>
<evidence type="ECO:0000256" key="3">
    <source>
        <dbReference type="ARBA" id="ARBA00022617"/>
    </source>
</evidence>
<evidence type="ECO:0000256" key="1">
    <source>
        <dbReference type="ARBA" id="ARBA00001971"/>
    </source>
</evidence>
<dbReference type="PRINTS" id="PR00463">
    <property type="entry name" value="EP450I"/>
</dbReference>
<dbReference type="InterPro" id="IPR002401">
    <property type="entry name" value="Cyt_P450_E_grp-I"/>
</dbReference>
<keyword evidence="12" id="KW-1185">Reference proteome</keyword>
<keyword evidence="5 9" id="KW-0560">Oxidoreductase</keyword>
<evidence type="ECO:0000256" key="6">
    <source>
        <dbReference type="ARBA" id="ARBA00023004"/>
    </source>
</evidence>
<dbReference type="GO" id="GO:0016705">
    <property type="term" value="F:oxidoreductase activity, acting on paired donors, with incorporation or reduction of molecular oxygen"/>
    <property type="evidence" value="ECO:0007669"/>
    <property type="project" value="InterPro"/>
</dbReference>
<dbReference type="GO" id="GO:0048608">
    <property type="term" value="P:reproductive structure development"/>
    <property type="evidence" value="ECO:0007669"/>
    <property type="project" value="UniProtKB-ARBA"/>
</dbReference>
<proteinExistence type="inferred from homology"/>
<comment type="similarity">
    <text evidence="2 9">Belongs to the cytochrome P450 family.</text>
</comment>
<organism evidence="11 12">
    <name type="scientific">Crotalaria pallida</name>
    <name type="common">Smooth rattlebox</name>
    <name type="synonym">Crotalaria striata</name>
    <dbReference type="NCBI Taxonomy" id="3830"/>
    <lineage>
        <taxon>Eukaryota</taxon>
        <taxon>Viridiplantae</taxon>
        <taxon>Streptophyta</taxon>
        <taxon>Embryophyta</taxon>
        <taxon>Tracheophyta</taxon>
        <taxon>Spermatophyta</taxon>
        <taxon>Magnoliopsida</taxon>
        <taxon>eudicotyledons</taxon>
        <taxon>Gunneridae</taxon>
        <taxon>Pentapetalae</taxon>
        <taxon>rosids</taxon>
        <taxon>fabids</taxon>
        <taxon>Fabales</taxon>
        <taxon>Fabaceae</taxon>
        <taxon>Papilionoideae</taxon>
        <taxon>50 kb inversion clade</taxon>
        <taxon>genistoids sensu lato</taxon>
        <taxon>core genistoids</taxon>
        <taxon>Crotalarieae</taxon>
        <taxon>Crotalaria</taxon>
    </lineage>
</organism>
<evidence type="ECO:0000256" key="9">
    <source>
        <dbReference type="RuleBase" id="RU000461"/>
    </source>
</evidence>
<sequence>MSISSSMSSSELCSMLFPALACSTTLSFPLFLTLLLLISVFTFWLVPGGLAWSLSSSNNNNKKTTTPIPGPSGFPVLGLVFAFTDSLTHRVLAKLSHVFNAKPLMAFSVGFTRFIISSSPDTAKDILNSSAFADRPVKESAYELLFHRAMGFAPFGEYWRNLRRISATHLFSPRRIAASGEFRLSIGATMVRQIKSLMTMEKNKNDGDGVVEVRQVLHFASLNNVMMTVFGKSYEFGEGDCDGNEVEELVKEGYDLLGVFNWSDHFPLLGWLDLQGVRKRCRNLVERVNVFVGNIILEHRIKRGGDNKTVDEGSSDFVDVLLDLEKENKLQHSDMVAVLWEMIFRGTDTVAILLEWILARMVLHPEIQAKAQAEIDSVVGYTRTVTDGDLPNLPYVRAIVKETLRMHPPGPLLSWARLAIHDTQIGHHFIPAGTTAMVNMWAITHDHEIWCDPQEFNPERFMHEKEDAPNIMGSDLRLAPFGAGRRVCPGKAMGLAIVELWLAMLLQCFEWAPSSSGVDLSECLKLSLEMKSSLLSKAIPRHTCILQESTLALPFSFTFSEK</sequence>
<dbReference type="InterPro" id="IPR001128">
    <property type="entry name" value="Cyt_P450"/>
</dbReference>
<dbReference type="GO" id="GO:0020037">
    <property type="term" value="F:heme binding"/>
    <property type="evidence" value="ECO:0007669"/>
    <property type="project" value="InterPro"/>
</dbReference>
<dbReference type="PANTHER" id="PTHR47946">
    <property type="entry name" value="CYTOCHROME P450 78A7-RELATED"/>
    <property type="match status" value="1"/>
</dbReference>
<dbReference type="PRINTS" id="PR00385">
    <property type="entry name" value="P450"/>
</dbReference>
<accession>A0AAN9J4K8</accession>
<keyword evidence="3 8" id="KW-0349">Heme</keyword>
<dbReference type="AlphaFoldDB" id="A0AAN9J4K8"/>
<evidence type="ECO:0000256" key="5">
    <source>
        <dbReference type="ARBA" id="ARBA00023002"/>
    </source>
</evidence>
<keyword evidence="10" id="KW-0472">Membrane</keyword>
<dbReference type="GO" id="GO:0005506">
    <property type="term" value="F:iron ion binding"/>
    <property type="evidence" value="ECO:0007669"/>
    <property type="project" value="InterPro"/>
</dbReference>
<dbReference type="InterPro" id="IPR051996">
    <property type="entry name" value="Cytochrome_P450_78A"/>
</dbReference>
<evidence type="ECO:0000313" key="11">
    <source>
        <dbReference type="EMBL" id="KAK7292155.1"/>
    </source>
</evidence>
<dbReference type="CDD" id="cd11076">
    <property type="entry name" value="CYP78"/>
    <property type="match status" value="1"/>
</dbReference>
<dbReference type="InterPro" id="IPR036396">
    <property type="entry name" value="Cyt_P450_sf"/>
</dbReference>
<keyword evidence="10" id="KW-1133">Transmembrane helix</keyword>
<feature type="binding site" description="axial binding residue" evidence="8">
    <location>
        <position position="488"/>
    </location>
    <ligand>
        <name>heme</name>
        <dbReference type="ChEBI" id="CHEBI:30413"/>
    </ligand>
    <ligandPart>
        <name>Fe</name>
        <dbReference type="ChEBI" id="CHEBI:18248"/>
    </ligandPart>
</feature>
<comment type="cofactor">
    <cofactor evidence="1 8">
        <name>heme</name>
        <dbReference type="ChEBI" id="CHEBI:30413"/>
    </cofactor>
</comment>
<evidence type="ECO:0000256" key="8">
    <source>
        <dbReference type="PIRSR" id="PIRSR602401-1"/>
    </source>
</evidence>
<dbReference type="SUPFAM" id="SSF48264">
    <property type="entry name" value="Cytochrome P450"/>
    <property type="match status" value="1"/>
</dbReference>
<dbReference type="Proteomes" id="UP001372338">
    <property type="component" value="Unassembled WGS sequence"/>
</dbReference>
<dbReference type="InterPro" id="IPR017972">
    <property type="entry name" value="Cyt_P450_CS"/>
</dbReference>
<evidence type="ECO:0008006" key="13">
    <source>
        <dbReference type="Google" id="ProtNLM"/>
    </source>
</evidence>
<evidence type="ECO:0000313" key="12">
    <source>
        <dbReference type="Proteomes" id="UP001372338"/>
    </source>
</evidence>
<dbReference type="EMBL" id="JAYWIO010000001">
    <property type="protein sequence ID" value="KAK7292155.1"/>
    <property type="molecule type" value="Genomic_DNA"/>
</dbReference>